<organism evidence="1">
    <name type="scientific">marine sediment metagenome</name>
    <dbReference type="NCBI Taxonomy" id="412755"/>
    <lineage>
        <taxon>unclassified sequences</taxon>
        <taxon>metagenomes</taxon>
        <taxon>ecological metagenomes</taxon>
    </lineage>
</organism>
<accession>A0A0F9LKF3</accession>
<protein>
    <submittedName>
        <fullName evidence="1">Uncharacterized protein</fullName>
    </submittedName>
</protein>
<comment type="caution">
    <text evidence="1">The sequence shown here is derived from an EMBL/GenBank/DDBJ whole genome shotgun (WGS) entry which is preliminary data.</text>
</comment>
<sequence length="44" mass="5279">MNYVGNLSEIMRDVEVVENIFQKKIKYIDFLNLELDALNVQKKY</sequence>
<dbReference type="EMBL" id="LAZR01005998">
    <property type="protein sequence ID" value="KKM95524.1"/>
    <property type="molecule type" value="Genomic_DNA"/>
</dbReference>
<name>A0A0F9LKF3_9ZZZZ</name>
<proteinExistence type="predicted"/>
<evidence type="ECO:0000313" key="1">
    <source>
        <dbReference type="EMBL" id="KKM95524.1"/>
    </source>
</evidence>
<reference evidence="1" key="1">
    <citation type="journal article" date="2015" name="Nature">
        <title>Complex archaea that bridge the gap between prokaryotes and eukaryotes.</title>
        <authorList>
            <person name="Spang A."/>
            <person name="Saw J.H."/>
            <person name="Jorgensen S.L."/>
            <person name="Zaremba-Niedzwiedzka K."/>
            <person name="Martijn J."/>
            <person name="Lind A.E."/>
            <person name="van Eijk R."/>
            <person name="Schleper C."/>
            <person name="Guy L."/>
            <person name="Ettema T.J."/>
        </authorList>
    </citation>
    <scope>NUCLEOTIDE SEQUENCE</scope>
</reference>
<dbReference type="AlphaFoldDB" id="A0A0F9LKF3"/>
<gene>
    <name evidence="1" type="ORF">LCGC14_1187400</name>
</gene>